<reference evidence="8 9" key="1">
    <citation type="submission" date="2018-10" db="EMBL/GenBank/DDBJ databases">
        <title>Falsibacillus sp. genome draft.</title>
        <authorList>
            <person name="Shi S."/>
        </authorList>
    </citation>
    <scope>NUCLEOTIDE SEQUENCE [LARGE SCALE GENOMIC DNA]</scope>
    <source>
        <strain evidence="8 9">GY 10110</strain>
    </source>
</reference>
<dbReference type="NCBIfam" id="NF037979">
    <property type="entry name" value="Na_transp"/>
    <property type="match status" value="1"/>
</dbReference>
<feature type="transmembrane region" description="Helical" evidence="7">
    <location>
        <begin position="175"/>
        <end position="196"/>
    </location>
</feature>
<dbReference type="CDD" id="cd10336">
    <property type="entry name" value="SLC6sbd_Tyt1-Like"/>
    <property type="match status" value="1"/>
</dbReference>
<dbReference type="InterPro" id="IPR037272">
    <property type="entry name" value="SNS_sf"/>
</dbReference>
<feature type="transmembrane region" description="Helical" evidence="7">
    <location>
        <begin position="216"/>
        <end position="239"/>
    </location>
</feature>
<feature type="transmembrane region" description="Helical" evidence="7">
    <location>
        <begin position="342"/>
        <end position="364"/>
    </location>
</feature>
<keyword evidence="9" id="KW-1185">Reference proteome</keyword>
<comment type="subcellular location">
    <subcellularLocation>
        <location evidence="1">Membrane</location>
        <topology evidence="1">Multi-pass membrane protein</topology>
    </subcellularLocation>
</comment>
<keyword evidence="3 6" id="KW-0812">Transmembrane</keyword>
<dbReference type="Proteomes" id="UP000276770">
    <property type="component" value="Unassembled WGS sequence"/>
</dbReference>
<name>A0A3L7K099_9BACI</name>
<feature type="transmembrane region" description="Helical" evidence="7">
    <location>
        <begin position="144"/>
        <end position="163"/>
    </location>
</feature>
<evidence type="ECO:0000256" key="4">
    <source>
        <dbReference type="ARBA" id="ARBA00022989"/>
    </source>
</evidence>
<evidence type="ECO:0000256" key="3">
    <source>
        <dbReference type="ARBA" id="ARBA00022692"/>
    </source>
</evidence>
<gene>
    <name evidence="8" type="ORF">D9X91_05090</name>
</gene>
<evidence type="ECO:0000256" key="6">
    <source>
        <dbReference type="RuleBase" id="RU003732"/>
    </source>
</evidence>
<evidence type="ECO:0000313" key="8">
    <source>
        <dbReference type="EMBL" id="RLQ96487.1"/>
    </source>
</evidence>
<keyword evidence="6" id="KW-0769">Symport</keyword>
<comment type="similarity">
    <text evidence="6">Belongs to the sodium:neurotransmitter symporter (SNF) (TC 2.A.22) family.</text>
</comment>
<proteinExistence type="inferred from homology"/>
<accession>A0A3L7K099</accession>
<keyword evidence="5 7" id="KW-0472">Membrane</keyword>
<dbReference type="OrthoDB" id="9762833at2"/>
<feature type="transmembrane region" description="Helical" evidence="7">
    <location>
        <begin position="297"/>
        <end position="330"/>
    </location>
</feature>
<dbReference type="InterPro" id="IPR047218">
    <property type="entry name" value="YocR/YhdH-like"/>
</dbReference>
<dbReference type="GO" id="GO:0016020">
    <property type="term" value="C:membrane"/>
    <property type="evidence" value="ECO:0007669"/>
    <property type="project" value="UniProtKB-SubCell"/>
</dbReference>
<feature type="transmembrane region" description="Helical" evidence="7">
    <location>
        <begin position="12"/>
        <end position="30"/>
    </location>
</feature>
<dbReference type="AlphaFoldDB" id="A0A3L7K099"/>
<evidence type="ECO:0000256" key="2">
    <source>
        <dbReference type="ARBA" id="ARBA00022448"/>
    </source>
</evidence>
<dbReference type="EMBL" id="RCVZ01000003">
    <property type="protein sequence ID" value="RLQ96487.1"/>
    <property type="molecule type" value="Genomic_DNA"/>
</dbReference>
<dbReference type="GO" id="GO:0015293">
    <property type="term" value="F:symporter activity"/>
    <property type="evidence" value="ECO:0007669"/>
    <property type="project" value="UniProtKB-KW"/>
</dbReference>
<feature type="transmembrane region" description="Helical" evidence="7">
    <location>
        <begin position="85"/>
        <end position="114"/>
    </location>
</feature>
<comment type="caution">
    <text evidence="8">The sequence shown here is derived from an EMBL/GenBank/DDBJ whole genome shotgun (WGS) entry which is preliminary data.</text>
</comment>
<evidence type="ECO:0000256" key="1">
    <source>
        <dbReference type="ARBA" id="ARBA00004141"/>
    </source>
</evidence>
<dbReference type="PROSITE" id="PS50267">
    <property type="entry name" value="NA_NEUROTRAN_SYMP_3"/>
    <property type="match status" value="1"/>
</dbReference>
<dbReference type="PANTHER" id="PTHR42948">
    <property type="entry name" value="TRANSPORTER"/>
    <property type="match status" value="1"/>
</dbReference>
<organism evidence="8 9">
    <name type="scientific">Falsibacillus albus</name>
    <dbReference type="NCBI Taxonomy" id="2478915"/>
    <lineage>
        <taxon>Bacteria</taxon>
        <taxon>Bacillati</taxon>
        <taxon>Bacillota</taxon>
        <taxon>Bacilli</taxon>
        <taxon>Bacillales</taxon>
        <taxon>Bacillaceae</taxon>
        <taxon>Falsibacillus</taxon>
    </lineage>
</organism>
<dbReference type="PROSITE" id="PS00610">
    <property type="entry name" value="NA_NEUROTRAN_SYMP_1"/>
    <property type="match status" value="1"/>
</dbReference>
<keyword evidence="2 6" id="KW-0813">Transport</keyword>
<feature type="transmembrane region" description="Helical" evidence="7">
    <location>
        <begin position="384"/>
        <end position="401"/>
    </location>
</feature>
<feature type="transmembrane region" description="Helical" evidence="7">
    <location>
        <begin position="251"/>
        <end position="277"/>
    </location>
</feature>
<evidence type="ECO:0000256" key="5">
    <source>
        <dbReference type="ARBA" id="ARBA00023136"/>
    </source>
</evidence>
<dbReference type="PRINTS" id="PR00176">
    <property type="entry name" value="NANEUSMPORT"/>
</dbReference>
<feature type="transmembrane region" description="Helical" evidence="7">
    <location>
        <begin position="42"/>
        <end position="64"/>
    </location>
</feature>
<evidence type="ECO:0000313" key="9">
    <source>
        <dbReference type="Proteomes" id="UP000276770"/>
    </source>
</evidence>
<feature type="transmembrane region" description="Helical" evidence="7">
    <location>
        <begin position="422"/>
        <end position="441"/>
    </location>
</feature>
<evidence type="ECO:0000256" key="7">
    <source>
        <dbReference type="SAM" id="Phobius"/>
    </source>
</evidence>
<protein>
    <recommendedName>
        <fullName evidence="6">Transporter</fullName>
    </recommendedName>
</protein>
<dbReference type="Pfam" id="PF00209">
    <property type="entry name" value="SNF"/>
    <property type="match status" value="2"/>
</dbReference>
<keyword evidence="4 7" id="KW-1133">Transmembrane helix</keyword>
<dbReference type="SUPFAM" id="SSF161070">
    <property type="entry name" value="SNF-like"/>
    <property type="match status" value="1"/>
</dbReference>
<dbReference type="PANTHER" id="PTHR42948:SF1">
    <property type="entry name" value="TRANSPORTER"/>
    <property type="match status" value="1"/>
</dbReference>
<sequence>MKTQDQWSSKIGFILAAAGSAIGLGAIWKFPYMVGTNGGGVFFLLFIVFTLIIGTPMLLAEFVIGRRGQADAVTSYKKLAPKSKWHWLGYLGVAASFILLSFYSVVGGWVVSYIGRSFSNTFMGRTEEEYGQLFNHIIANPAEVLIAQFVFMIMTMYVVQGGVQKGIERASKYMMPALFILFIVLAVRSLTLDGAWKGVKFFLAPNLDAMNGQTVLMALGQSFFALSVGISVMVTYASYLPKKDSLPKSAFSVSILNIFISFLAGIVIFPAVFALGFKPNAGPGLVFVVLPAVFNHIAFGHVFFIVFLILLLFATLTSAFSILEIIVAVLSKEVAEKRKKYTWIAGTIVFLFGIPSALSFGVLSDVKIMGKSFFDFADFLTSNIGLPLGSLLISLFVGYRLPRKDVVEEMRSGTSVPAYLFGLWYFSVRYLIPLAIVFIFLQSLNLI</sequence>
<dbReference type="InterPro" id="IPR000175">
    <property type="entry name" value="Na/ntran_symport"/>
</dbReference>
<dbReference type="RefSeq" id="WP_121679508.1">
    <property type="nucleotide sequence ID" value="NZ_RCVZ01000003.1"/>
</dbReference>